<evidence type="ECO:0000256" key="11">
    <source>
        <dbReference type="ARBA" id="ARBA00044535"/>
    </source>
</evidence>
<dbReference type="Proteomes" id="UP000183257">
    <property type="component" value="Unassembled WGS sequence"/>
</dbReference>
<dbReference type="Gene3D" id="1.10.10.10">
    <property type="entry name" value="Winged helix-like DNA-binding domain superfamily/Winged helix DNA-binding domain"/>
    <property type="match status" value="1"/>
</dbReference>
<organism evidence="15 16">
    <name type="scientific">Cellulophaga fucicola</name>
    <dbReference type="NCBI Taxonomy" id="76595"/>
    <lineage>
        <taxon>Bacteria</taxon>
        <taxon>Pseudomonadati</taxon>
        <taxon>Bacteroidota</taxon>
        <taxon>Flavobacteriia</taxon>
        <taxon>Flavobacteriales</taxon>
        <taxon>Flavobacteriaceae</taxon>
        <taxon>Cellulophaga</taxon>
    </lineage>
</organism>
<dbReference type="GO" id="GO:0006281">
    <property type="term" value="P:DNA repair"/>
    <property type="evidence" value="ECO:0007669"/>
    <property type="project" value="TreeGrafter"/>
</dbReference>
<dbReference type="NCBIfam" id="TIGR00614">
    <property type="entry name" value="recQ_fam"/>
    <property type="match status" value="1"/>
</dbReference>
<dbReference type="GO" id="GO:0009378">
    <property type="term" value="F:four-way junction helicase activity"/>
    <property type="evidence" value="ECO:0007669"/>
    <property type="project" value="TreeGrafter"/>
</dbReference>
<evidence type="ECO:0000256" key="9">
    <source>
        <dbReference type="ARBA" id="ARBA00034617"/>
    </source>
</evidence>
<keyword evidence="2" id="KW-0479">Metal-binding</keyword>
<evidence type="ECO:0000256" key="7">
    <source>
        <dbReference type="ARBA" id="ARBA00023125"/>
    </source>
</evidence>
<feature type="domain" description="Helicase C-terminal" evidence="14">
    <location>
        <begin position="218"/>
        <end position="364"/>
    </location>
</feature>
<evidence type="ECO:0000256" key="10">
    <source>
        <dbReference type="ARBA" id="ARBA00034808"/>
    </source>
</evidence>
<gene>
    <name evidence="15" type="ORF">SAMN05660313_00838</name>
</gene>
<dbReference type="GO" id="GO:0043590">
    <property type="term" value="C:bacterial nucleoid"/>
    <property type="evidence" value="ECO:0007669"/>
    <property type="project" value="TreeGrafter"/>
</dbReference>
<evidence type="ECO:0000259" key="13">
    <source>
        <dbReference type="PROSITE" id="PS51192"/>
    </source>
</evidence>
<dbReference type="Pfam" id="PF00270">
    <property type="entry name" value="DEAD"/>
    <property type="match status" value="1"/>
</dbReference>
<evidence type="ECO:0000256" key="5">
    <source>
        <dbReference type="ARBA" id="ARBA00022806"/>
    </source>
</evidence>
<keyword evidence="5 15" id="KW-0347">Helicase</keyword>
<keyword evidence="8" id="KW-0413">Isomerase</keyword>
<evidence type="ECO:0000256" key="3">
    <source>
        <dbReference type="ARBA" id="ARBA00022741"/>
    </source>
</evidence>
<comment type="catalytic activity">
    <reaction evidence="9">
        <text>Couples ATP hydrolysis with the unwinding of duplex DNA by translocating in the 3'-5' direction.</text>
        <dbReference type="EC" id="5.6.2.4"/>
    </reaction>
</comment>
<dbReference type="PANTHER" id="PTHR13710:SF105">
    <property type="entry name" value="ATP-DEPENDENT DNA HELICASE Q1"/>
    <property type="match status" value="1"/>
</dbReference>
<dbReference type="GO" id="GO:0006310">
    <property type="term" value="P:DNA recombination"/>
    <property type="evidence" value="ECO:0007669"/>
    <property type="project" value="InterPro"/>
</dbReference>
<evidence type="ECO:0000256" key="1">
    <source>
        <dbReference type="ARBA" id="ARBA00005446"/>
    </source>
</evidence>
<evidence type="ECO:0000259" key="14">
    <source>
        <dbReference type="PROSITE" id="PS51194"/>
    </source>
</evidence>
<dbReference type="OrthoDB" id="9763310at2"/>
<dbReference type="GO" id="GO:0043138">
    <property type="term" value="F:3'-5' DNA helicase activity"/>
    <property type="evidence" value="ECO:0007669"/>
    <property type="project" value="UniProtKB-EC"/>
</dbReference>
<dbReference type="FunFam" id="3.40.50.300:FF:000296">
    <property type="entry name" value="ATP-dependent DNA helicase RecQ"/>
    <property type="match status" value="1"/>
</dbReference>
<sequence length="632" mass="71762">MQKSPQDILQQYWGYASFRGSQEKIITTVLDQKDALALLPTGGGKSICYQIPALVQEGICIVVSPLIALIQDQVDSLKEKGIKAIALTGGISIDEVINLLDNCVFGNYKFLYLSPERLQQDLIKERILQMNVNLIAIDEAHCISQWGNDFRPAYQNCGVLRDMFPAVPVLALTATATKKVAEDIIQSLQFRDSLIIKDSFSRDNITYKIVWNEDKLHQLKQLCARTENSAIVYVRSRRLTEQISAYLNNNGFTTTFFHGGVSRKEKQNRLTNWLKNKSKIIVATNAFGMGIDKPDVRLVVHYQIPDSIENYYQEAGRAGRDGQESNAVLLLNKEDETQVKQQFLSVLPDITFLKLLYNKLNNYFQISYGEDRPEKFQLNFNAFCSTYKLKGMLTYNALKILDQHSVISLEENYNKQATIQFTATKPTLNQYLSTHKSLVAIVQTLLRTYGGIFEYEIKINTVLLSKKLNIDENTITLALEKLQKDEIIAYTAQNSDLELTFLVPREDDLTINAFSKKVKELQQVKVNNIDAMLTYIKTDTICRNVQLLAYFGEKKKRCGKCDVCLKQGPPTNNLILELVAVEITTKLSSANLSSRELIQMLPYKEEVVLDTLQSLLEDSKIAVNSQNQYTIQ</sequence>
<comment type="similarity">
    <text evidence="1">Belongs to the helicase family. RecQ subfamily.</text>
</comment>
<protein>
    <recommendedName>
        <fullName evidence="11">ATP-dependent DNA helicase RecQ</fullName>
        <ecNumber evidence="10">5.6.2.4</ecNumber>
    </recommendedName>
    <alternativeName>
        <fullName evidence="12">DNA 3'-5' helicase RecQ</fullName>
    </alternativeName>
</protein>
<evidence type="ECO:0000256" key="8">
    <source>
        <dbReference type="ARBA" id="ARBA00023235"/>
    </source>
</evidence>
<dbReference type="InterPro" id="IPR001650">
    <property type="entry name" value="Helicase_C-like"/>
</dbReference>
<dbReference type="InterPro" id="IPR011545">
    <property type="entry name" value="DEAD/DEAH_box_helicase_dom"/>
</dbReference>
<dbReference type="RefSeq" id="WP_072302488.1">
    <property type="nucleotide sequence ID" value="NZ_FPIY01000001.1"/>
</dbReference>
<dbReference type="InterPro" id="IPR014001">
    <property type="entry name" value="Helicase_ATP-bd"/>
</dbReference>
<dbReference type="Gene3D" id="3.40.50.300">
    <property type="entry name" value="P-loop containing nucleotide triphosphate hydrolases"/>
    <property type="match status" value="2"/>
</dbReference>
<evidence type="ECO:0000256" key="2">
    <source>
        <dbReference type="ARBA" id="ARBA00022723"/>
    </source>
</evidence>
<dbReference type="SMART" id="SM00487">
    <property type="entry name" value="DEXDc"/>
    <property type="match status" value="1"/>
</dbReference>
<dbReference type="GO" id="GO:0016787">
    <property type="term" value="F:hydrolase activity"/>
    <property type="evidence" value="ECO:0007669"/>
    <property type="project" value="UniProtKB-KW"/>
</dbReference>
<keyword evidence="6" id="KW-0067">ATP-binding</keyword>
<dbReference type="PANTHER" id="PTHR13710">
    <property type="entry name" value="DNA HELICASE RECQ FAMILY MEMBER"/>
    <property type="match status" value="1"/>
</dbReference>
<dbReference type="Pfam" id="PF16124">
    <property type="entry name" value="RecQ_Zn_bind"/>
    <property type="match status" value="1"/>
</dbReference>
<dbReference type="GO" id="GO:0005737">
    <property type="term" value="C:cytoplasm"/>
    <property type="evidence" value="ECO:0007669"/>
    <property type="project" value="TreeGrafter"/>
</dbReference>
<keyword evidence="16" id="KW-1185">Reference proteome</keyword>
<proteinExistence type="inferred from homology"/>
<evidence type="ECO:0000256" key="12">
    <source>
        <dbReference type="ARBA" id="ARBA00044550"/>
    </source>
</evidence>
<dbReference type="PROSITE" id="PS51194">
    <property type="entry name" value="HELICASE_CTER"/>
    <property type="match status" value="1"/>
</dbReference>
<dbReference type="GO" id="GO:0005524">
    <property type="term" value="F:ATP binding"/>
    <property type="evidence" value="ECO:0007669"/>
    <property type="project" value="UniProtKB-KW"/>
</dbReference>
<feature type="domain" description="Helicase ATP-binding" evidence="13">
    <location>
        <begin position="26"/>
        <end position="194"/>
    </location>
</feature>
<evidence type="ECO:0000313" key="16">
    <source>
        <dbReference type="Proteomes" id="UP000183257"/>
    </source>
</evidence>
<dbReference type="GO" id="GO:0046872">
    <property type="term" value="F:metal ion binding"/>
    <property type="evidence" value="ECO:0007669"/>
    <property type="project" value="UniProtKB-KW"/>
</dbReference>
<name>A0A1K1MRD0_9FLAO</name>
<reference evidence="16" key="1">
    <citation type="submission" date="2016-11" db="EMBL/GenBank/DDBJ databases">
        <authorList>
            <person name="Varghese N."/>
            <person name="Submissions S."/>
        </authorList>
    </citation>
    <scope>NUCLEOTIDE SEQUENCE [LARGE SCALE GENOMIC DNA]</scope>
    <source>
        <strain evidence="16">DSM 24786</strain>
    </source>
</reference>
<dbReference type="InterPro" id="IPR036388">
    <property type="entry name" value="WH-like_DNA-bd_sf"/>
</dbReference>
<dbReference type="AlphaFoldDB" id="A0A1K1MRD0"/>
<dbReference type="GO" id="GO:0003677">
    <property type="term" value="F:DNA binding"/>
    <property type="evidence" value="ECO:0007669"/>
    <property type="project" value="UniProtKB-KW"/>
</dbReference>
<evidence type="ECO:0000256" key="6">
    <source>
        <dbReference type="ARBA" id="ARBA00022840"/>
    </source>
</evidence>
<accession>A0A1K1MRD0</accession>
<keyword evidence="7" id="KW-0238">DNA-binding</keyword>
<evidence type="ECO:0000313" key="15">
    <source>
        <dbReference type="EMBL" id="SFW25748.1"/>
    </source>
</evidence>
<dbReference type="InterPro" id="IPR032284">
    <property type="entry name" value="RecQ_Zn-bd"/>
</dbReference>
<dbReference type="GO" id="GO:0030894">
    <property type="term" value="C:replisome"/>
    <property type="evidence" value="ECO:0007669"/>
    <property type="project" value="TreeGrafter"/>
</dbReference>
<dbReference type="EC" id="5.6.2.4" evidence="10"/>
<dbReference type="InterPro" id="IPR004589">
    <property type="entry name" value="DNA_helicase_ATP-dep_RecQ"/>
</dbReference>
<keyword evidence="3" id="KW-0547">Nucleotide-binding</keyword>
<dbReference type="Pfam" id="PF00271">
    <property type="entry name" value="Helicase_C"/>
    <property type="match status" value="1"/>
</dbReference>
<dbReference type="InterPro" id="IPR027417">
    <property type="entry name" value="P-loop_NTPase"/>
</dbReference>
<evidence type="ECO:0000256" key="4">
    <source>
        <dbReference type="ARBA" id="ARBA00022801"/>
    </source>
</evidence>
<dbReference type="CDD" id="cd17920">
    <property type="entry name" value="DEXHc_RecQ"/>
    <property type="match status" value="1"/>
</dbReference>
<dbReference type="SMART" id="SM00490">
    <property type="entry name" value="HELICc"/>
    <property type="match status" value="1"/>
</dbReference>
<dbReference type="EMBL" id="FPIY01000001">
    <property type="protein sequence ID" value="SFW25748.1"/>
    <property type="molecule type" value="Genomic_DNA"/>
</dbReference>
<dbReference type="PROSITE" id="PS51192">
    <property type="entry name" value="HELICASE_ATP_BIND_1"/>
    <property type="match status" value="1"/>
</dbReference>
<dbReference type="STRING" id="76595.SAMN05660313_00838"/>
<keyword evidence="4" id="KW-0378">Hydrolase</keyword>
<dbReference type="SUPFAM" id="SSF52540">
    <property type="entry name" value="P-loop containing nucleoside triphosphate hydrolases"/>
    <property type="match status" value="1"/>
</dbReference>